<keyword evidence="3 5" id="KW-1133">Transmembrane helix</keyword>
<dbReference type="AlphaFoldDB" id="A0A0L0FR54"/>
<dbReference type="STRING" id="667725.A0A0L0FR54"/>
<keyword evidence="2 5" id="KW-0812">Transmembrane</keyword>
<comment type="subcellular location">
    <subcellularLocation>
        <location evidence="1">Membrane</location>
        <topology evidence="1">Multi-pass membrane protein</topology>
    </subcellularLocation>
</comment>
<proteinExistence type="predicted"/>
<accession>A0A0L0FR54</accession>
<evidence type="ECO:0000313" key="7">
    <source>
        <dbReference type="EMBL" id="KNC78483.1"/>
    </source>
</evidence>
<evidence type="ECO:0000256" key="3">
    <source>
        <dbReference type="ARBA" id="ARBA00022989"/>
    </source>
</evidence>
<feature type="non-terminal residue" evidence="7">
    <location>
        <position position="1"/>
    </location>
</feature>
<keyword evidence="8" id="KW-1185">Reference proteome</keyword>
<feature type="transmembrane region" description="Helical" evidence="5">
    <location>
        <begin position="30"/>
        <end position="49"/>
    </location>
</feature>
<dbReference type="PROSITE" id="PS51380">
    <property type="entry name" value="EXS"/>
    <property type="match status" value="1"/>
</dbReference>
<organism evidence="7 8">
    <name type="scientific">Sphaeroforma arctica JP610</name>
    <dbReference type="NCBI Taxonomy" id="667725"/>
    <lineage>
        <taxon>Eukaryota</taxon>
        <taxon>Ichthyosporea</taxon>
        <taxon>Ichthyophonida</taxon>
        <taxon>Sphaeroforma</taxon>
    </lineage>
</organism>
<evidence type="ECO:0000259" key="6">
    <source>
        <dbReference type="PROSITE" id="PS51380"/>
    </source>
</evidence>
<feature type="transmembrane region" description="Helical" evidence="5">
    <location>
        <begin position="61"/>
        <end position="80"/>
    </location>
</feature>
<dbReference type="Pfam" id="PF03124">
    <property type="entry name" value="EXS"/>
    <property type="match status" value="1"/>
</dbReference>
<dbReference type="GO" id="GO:0016020">
    <property type="term" value="C:membrane"/>
    <property type="evidence" value="ECO:0007669"/>
    <property type="project" value="UniProtKB-SubCell"/>
</dbReference>
<evidence type="ECO:0000256" key="5">
    <source>
        <dbReference type="SAM" id="Phobius"/>
    </source>
</evidence>
<keyword evidence="4 5" id="KW-0472">Membrane</keyword>
<dbReference type="EMBL" id="KQ242481">
    <property type="protein sequence ID" value="KNC78483.1"/>
    <property type="molecule type" value="Genomic_DNA"/>
</dbReference>
<feature type="transmembrane region" description="Helical" evidence="5">
    <location>
        <begin position="258"/>
        <end position="280"/>
    </location>
</feature>
<dbReference type="GO" id="GO:0005737">
    <property type="term" value="C:cytoplasm"/>
    <property type="evidence" value="ECO:0007669"/>
    <property type="project" value="TreeGrafter"/>
</dbReference>
<dbReference type="RefSeq" id="XP_014152385.1">
    <property type="nucleotide sequence ID" value="XM_014296910.1"/>
</dbReference>
<name>A0A0L0FR54_9EUKA</name>
<dbReference type="OrthoDB" id="2159384at2759"/>
<evidence type="ECO:0000256" key="4">
    <source>
        <dbReference type="ARBA" id="ARBA00023136"/>
    </source>
</evidence>
<evidence type="ECO:0000313" key="8">
    <source>
        <dbReference type="Proteomes" id="UP000054560"/>
    </source>
</evidence>
<gene>
    <name evidence="7" type="ORF">SARC_09086</name>
</gene>
<feature type="domain" description="EXS" evidence="6">
    <location>
        <begin position="144"/>
        <end position="338"/>
    </location>
</feature>
<dbReference type="Proteomes" id="UP000054560">
    <property type="component" value="Unassembled WGS sequence"/>
</dbReference>
<feature type="transmembrane region" description="Helical" evidence="5">
    <location>
        <begin position="210"/>
        <end position="229"/>
    </location>
</feature>
<dbReference type="PANTHER" id="PTHR10783">
    <property type="entry name" value="XENOTROPIC AND POLYTROPIC RETROVIRUS RECEPTOR 1-RELATED"/>
    <property type="match status" value="1"/>
</dbReference>
<protein>
    <recommendedName>
        <fullName evidence="6">EXS domain-containing protein</fullName>
    </recommendedName>
</protein>
<dbReference type="InterPro" id="IPR004342">
    <property type="entry name" value="EXS_C"/>
</dbReference>
<evidence type="ECO:0000256" key="1">
    <source>
        <dbReference type="ARBA" id="ARBA00004141"/>
    </source>
</evidence>
<dbReference type="eggNOG" id="KOG1162">
    <property type="taxonomic scope" value="Eukaryota"/>
</dbReference>
<dbReference type="PANTHER" id="PTHR10783:SF46">
    <property type="entry name" value="PROTEIN ERD1 HOMOLOG 2"/>
    <property type="match status" value="1"/>
</dbReference>
<reference evidence="7 8" key="1">
    <citation type="submission" date="2011-02" db="EMBL/GenBank/DDBJ databases">
        <title>The Genome Sequence of Sphaeroforma arctica JP610.</title>
        <authorList>
            <consortium name="The Broad Institute Genome Sequencing Platform"/>
            <person name="Russ C."/>
            <person name="Cuomo C."/>
            <person name="Young S.K."/>
            <person name="Zeng Q."/>
            <person name="Gargeya S."/>
            <person name="Alvarado L."/>
            <person name="Berlin A."/>
            <person name="Chapman S.B."/>
            <person name="Chen Z."/>
            <person name="Freedman E."/>
            <person name="Gellesch M."/>
            <person name="Goldberg J."/>
            <person name="Griggs A."/>
            <person name="Gujja S."/>
            <person name="Heilman E."/>
            <person name="Heiman D."/>
            <person name="Howarth C."/>
            <person name="Mehta T."/>
            <person name="Neiman D."/>
            <person name="Pearson M."/>
            <person name="Roberts A."/>
            <person name="Saif S."/>
            <person name="Shea T."/>
            <person name="Shenoy N."/>
            <person name="Sisk P."/>
            <person name="Stolte C."/>
            <person name="Sykes S."/>
            <person name="White J."/>
            <person name="Yandava C."/>
            <person name="Burger G."/>
            <person name="Gray M.W."/>
            <person name="Holland P.W.H."/>
            <person name="King N."/>
            <person name="Lang F.B.F."/>
            <person name="Roger A.J."/>
            <person name="Ruiz-Trillo I."/>
            <person name="Haas B."/>
            <person name="Nusbaum C."/>
            <person name="Birren B."/>
        </authorList>
    </citation>
    <scope>NUCLEOTIDE SEQUENCE [LARGE SCALE GENOMIC DNA]</scope>
    <source>
        <strain evidence="7 8">JP610</strain>
    </source>
</reference>
<sequence>TLWDAIGDMNMPTPFLLRLQTDQVLKWDEIATGSMTGLIILGVALGVFSTAVEPGTPLEDTIPVFTLGLLMYMFLTKRHVYYHHARKWIHGILYKCIFPGARISFAEVFIADGLTSLSKVFADFEQIFCFVGYHVHQWDVYDASPGCMSSLFLPIVVSIPYTIRLRQCLIEYRAAGVQKDLVNAFKYASAYPPIWLGHALKMAPTGQSPTLYSAWILASVVNTMYTYYWDLVWDWGLFDRTSPNYPLRARMMLPRPLYYMWILIDLILRCVWSVQLSNLLRLNSADKIILFELLEIIRRALWNIVRVEYECIKTDLHHDKNGDLPRSSYAPNIPSLGAKRVGSTNGSFNSVEMTEVPL</sequence>
<evidence type="ECO:0000256" key="2">
    <source>
        <dbReference type="ARBA" id="ARBA00022692"/>
    </source>
</evidence>
<dbReference type="GeneID" id="25909590"/>